<feature type="domain" description="HSF-type DNA-binding" evidence="11">
    <location>
        <begin position="49"/>
        <end position="73"/>
    </location>
</feature>
<reference evidence="12" key="2">
    <citation type="submission" date="2023-05" db="EMBL/GenBank/DDBJ databases">
        <authorList>
            <person name="Schelkunov M.I."/>
        </authorList>
    </citation>
    <scope>NUCLEOTIDE SEQUENCE</scope>
    <source>
        <strain evidence="12">Hsosn_3</strain>
        <tissue evidence="12">Leaf</tissue>
    </source>
</reference>
<dbReference type="InterPro" id="IPR036390">
    <property type="entry name" value="WH_DNA-bd_sf"/>
</dbReference>
<dbReference type="GO" id="GO:0005634">
    <property type="term" value="C:nucleus"/>
    <property type="evidence" value="ECO:0007669"/>
    <property type="project" value="UniProtKB-SubCell"/>
</dbReference>
<keyword evidence="6" id="KW-0238">DNA-binding</keyword>
<organism evidence="12 13">
    <name type="scientific">Heracleum sosnowskyi</name>
    <dbReference type="NCBI Taxonomy" id="360622"/>
    <lineage>
        <taxon>Eukaryota</taxon>
        <taxon>Viridiplantae</taxon>
        <taxon>Streptophyta</taxon>
        <taxon>Embryophyta</taxon>
        <taxon>Tracheophyta</taxon>
        <taxon>Spermatophyta</taxon>
        <taxon>Magnoliopsida</taxon>
        <taxon>eudicotyledons</taxon>
        <taxon>Gunneridae</taxon>
        <taxon>Pentapetalae</taxon>
        <taxon>asterids</taxon>
        <taxon>campanulids</taxon>
        <taxon>Apiales</taxon>
        <taxon>Apiaceae</taxon>
        <taxon>Apioideae</taxon>
        <taxon>apioid superclade</taxon>
        <taxon>Tordylieae</taxon>
        <taxon>Tordyliinae</taxon>
        <taxon>Heracleum</taxon>
    </lineage>
</organism>
<comment type="caution">
    <text evidence="12">The sequence shown here is derived from an EMBL/GenBank/DDBJ whole genome shotgun (WGS) entry which is preliminary data.</text>
</comment>
<accession>A0AAD8MSH8</accession>
<evidence type="ECO:0000256" key="10">
    <source>
        <dbReference type="SAM" id="MobiDB-lite"/>
    </source>
</evidence>
<dbReference type="PANTHER" id="PTHR10015:SF329">
    <property type="entry name" value="HEAT STRESS TRANSCRIPTION FACTOR B-1"/>
    <property type="match status" value="1"/>
</dbReference>
<dbReference type="AlphaFoldDB" id="A0AAD8MSH8"/>
<evidence type="ECO:0000256" key="5">
    <source>
        <dbReference type="ARBA" id="ARBA00023016"/>
    </source>
</evidence>
<name>A0AAD8MSH8_9APIA</name>
<evidence type="ECO:0000256" key="7">
    <source>
        <dbReference type="ARBA" id="ARBA00023163"/>
    </source>
</evidence>
<keyword evidence="8" id="KW-0539">Nucleus</keyword>
<keyword evidence="7" id="KW-0804">Transcription</keyword>
<comment type="subunit">
    <text evidence="2">Homotrimer.</text>
</comment>
<evidence type="ECO:0000256" key="8">
    <source>
        <dbReference type="ARBA" id="ARBA00023242"/>
    </source>
</evidence>
<gene>
    <name evidence="12" type="ORF">POM88_021019</name>
</gene>
<sequence>MSQRSVPAPFLTKTYQLVEDQITDDVVSWNESGTTFIVWKIDDFSKDLLPAYFKHNNFSSFVRQLNTYGFRKIVPDKWEFSNDNFKRGHKDLLTDIRRRKSITSTSATPGGGKTGSIAVSRPKSPSNSGEYLGSGSISTSSSHDSKNAETSNVAKLGMISEENEKLKKENEKLNSELAQTKEELDKLIMVLNQYVKVGPNQLIEDGRMVVEKEKSGKNEWEDDNDENGECLKLFGVWMKEKKKKRGVDEIMDFGGAMKRSRSGPWMNTVGSYTENCSKVCN</sequence>
<dbReference type="Pfam" id="PF00447">
    <property type="entry name" value="HSF_DNA-bind"/>
    <property type="match status" value="1"/>
</dbReference>
<dbReference type="FunFam" id="1.10.10.10:FF:000037">
    <property type="entry name" value="Heat stress transcription factor B-4"/>
    <property type="match status" value="1"/>
</dbReference>
<dbReference type="SMART" id="SM00415">
    <property type="entry name" value="HSF"/>
    <property type="match status" value="1"/>
</dbReference>
<comment type="subcellular location">
    <subcellularLocation>
        <location evidence="1">Nucleus</location>
    </subcellularLocation>
</comment>
<keyword evidence="13" id="KW-1185">Reference proteome</keyword>
<reference evidence="12" key="1">
    <citation type="submission" date="2023-02" db="EMBL/GenBank/DDBJ databases">
        <title>Genome of toxic invasive species Heracleum sosnowskyi carries increased number of genes despite the absence of recent whole-genome duplications.</title>
        <authorList>
            <person name="Schelkunov M."/>
            <person name="Shtratnikova V."/>
            <person name="Makarenko M."/>
            <person name="Klepikova A."/>
            <person name="Omelchenko D."/>
            <person name="Novikova G."/>
            <person name="Obukhova E."/>
            <person name="Bogdanov V."/>
            <person name="Penin A."/>
            <person name="Logacheva M."/>
        </authorList>
    </citation>
    <scope>NUCLEOTIDE SEQUENCE</scope>
    <source>
        <strain evidence="12">Hsosn_3</strain>
        <tissue evidence="12">Leaf</tissue>
    </source>
</reference>
<dbReference type="Proteomes" id="UP001237642">
    <property type="component" value="Unassembled WGS sequence"/>
</dbReference>
<evidence type="ECO:0000256" key="1">
    <source>
        <dbReference type="ARBA" id="ARBA00004123"/>
    </source>
</evidence>
<dbReference type="GO" id="GO:0003700">
    <property type="term" value="F:DNA-binding transcription factor activity"/>
    <property type="evidence" value="ECO:0007669"/>
    <property type="project" value="InterPro"/>
</dbReference>
<protein>
    <submittedName>
        <fullName evidence="12">Heat shock transcription factor</fullName>
    </submittedName>
</protein>
<evidence type="ECO:0000256" key="3">
    <source>
        <dbReference type="ARBA" id="ARBA00022553"/>
    </source>
</evidence>
<dbReference type="InterPro" id="IPR000232">
    <property type="entry name" value="HSF_DNA-bd"/>
</dbReference>
<evidence type="ECO:0000256" key="4">
    <source>
        <dbReference type="ARBA" id="ARBA00023015"/>
    </source>
</evidence>
<dbReference type="EMBL" id="JAUIZM010000005">
    <property type="protein sequence ID" value="KAK1383284.1"/>
    <property type="molecule type" value="Genomic_DNA"/>
</dbReference>
<keyword evidence="3" id="KW-0597">Phosphoprotein</keyword>
<proteinExistence type="inferred from homology"/>
<evidence type="ECO:0000256" key="9">
    <source>
        <dbReference type="RuleBase" id="RU004020"/>
    </source>
</evidence>
<evidence type="ECO:0000256" key="6">
    <source>
        <dbReference type="ARBA" id="ARBA00023125"/>
    </source>
</evidence>
<comment type="similarity">
    <text evidence="9">Belongs to the HSF family.</text>
</comment>
<dbReference type="PRINTS" id="PR00056">
    <property type="entry name" value="HSFDOMAIN"/>
</dbReference>
<evidence type="ECO:0000313" key="12">
    <source>
        <dbReference type="EMBL" id="KAK1383284.1"/>
    </source>
</evidence>
<dbReference type="SUPFAM" id="SSF46785">
    <property type="entry name" value="Winged helix' DNA-binding domain"/>
    <property type="match status" value="1"/>
</dbReference>
<evidence type="ECO:0000256" key="2">
    <source>
        <dbReference type="ARBA" id="ARBA00011233"/>
    </source>
</evidence>
<evidence type="ECO:0000313" key="13">
    <source>
        <dbReference type="Proteomes" id="UP001237642"/>
    </source>
</evidence>
<keyword evidence="4" id="KW-0805">Transcription regulation</keyword>
<keyword evidence="5 12" id="KW-0346">Stress response</keyword>
<dbReference type="PANTHER" id="PTHR10015">
    <property type="entry name" value="HEAT SHOCK TRANSCRIPTION FACTOR"/>
    <property type="match status" value="1"/>
</dbReference>
<evidence type="ECO:0000259" key="11">
    <source>
        <dbReference type="PROSITE" id="PS00434"/>
    </source>
</evidence>
<dbReference type="GO" id="GO:0006357">
    <property type="term" value="P:regulation of transcription by RNA polymerase II"/>
    <property type="evidence" value="ECO:0007669"/>
    <property type="project" value="TreeGrafter"/>
</dbReference>
<dbReference type="InterPro" id="IPR036388">
    <property type="entry name" value="WH-like_DNA-bd_sf"/>
</dbReference>
<dbReference type="PROSITE" id="PS00434">
    <property type="entry name" value="HSF_DOMAIN"/>
    <property type="match status" value="1"/>
</dbReference>
<dbReference type="Gene3D" id="1.10.10.10">
    <property type="entry name" value="Winged helix-like DNA-binding domain superfamily/Winged helix DNA-binding domain"/>
    <property type="match status" value="1"/>
</dbReference>
<dbReference type="GO" id="GO:0000978">
    <property type="term" value="F:RNA polymerase II cis-regulatory region sequence-specific DNA binding"/>
    <property type="evidence" value="ECO:0007669"/>
    <property type="project" value="TreeGrafter"/>
</dbReference>
<feature type="region of interest" description="Disordered" evidence="10">
    <location>
        <begin position="100"/>
        <end position="159"/>
    </location>
</feature>